<proteinExistence type="predicted"/>
<dbReference type="Gene3D" id="3.40.1170.60">
    <property type="match status" value="1"/>
</dbReference>
<evidence type="ECO:0000313" key="4">
    <source>
        <dbReference type="Proteomes" id="UP000287766"/>
    </source>
</evidence>
<protein>
    <recommendedName>
        <fullName evidence="2">UmuC domain-containing protein</fullName>
    </recommendedName>
</protein>
<sequence length="479" mass="54924">MSARVNGWLYVHAPYLLLDEQLAAQAENEREQPQVLLQQQGSTGPRVVQLNAAAQTAGIQRGMAMVTATTLVPDLICRDYQHNREQWLLQQLAQLLYQDVAQIALQPPQGLLFEVRSLLRLYGGWQALQKQLQQRLQEAPIRYYWASGYSPLAARLLAQAEVSVLSADPQVTTAALAQLPIQASGLETRAQQRLLDVGMTTLGSLLQRSNSALGARFGKDITHYLAELRGDFSPPQRYYRPPAQFYQRIDLLSEVESWPQLVFALKRLLQQLEVFLQGRQLSTRNLRLQAYHRDQAPTVVVIQFAHAVWQQRDMLQLCQLHLERQVLPFPALELSIRVRELENRQAHANSLLPVQQELPAVAALVSRLQARLGEHAIQVPQVQADWRPEHAHCLATWSRSQAAAPALNPSQRRPVWLLPQAQPIDRRQWQLHWGPERLQSGWWDDQPCVRDYFIAVDEFQRQGWIYHDPQGWFLHGWFS</sequence>
<organism evidence="3 4">
    <name type="scientific">Pseudidiomarina aestuarii</name>
    <dbReference type="NCBI Taxonomy" id="624146"/>
    <lineage>
        <taxon>Bacteria</taxon>
        <taxon>Pseudomonadati</taxon>
        <taxon>Pseudomonadota</taxon>
        <taxon>Gammaproteobacteria</taxon>
        <taxon>Alteromonadales</taxon>
        <taxon>Idiomarinaceae</taxon>
        <taxon>Pseudidiomarina</taxon>
    </lineage>
</organism>
<dbReference type="CDD" id="cd03468">
    <property type="entry name" value="PolY_like"/>
    <property type="match status" value="1"/>
</dbReference>
<dbReference type="Proteomes" id="UP000287766">
    <property type="component" value="Unassembled WGS sequence"/>
</dbReference>
<feature type="domain" description="UmuC" evidence="2">
    <location>
        <begin position="30"/>
        <end position="158"/>
    </location>
</feature>
<name>A0A7Z7EV04_9GAMM</name>
<dbReference type="GO" id="GO:0006281">
    <property type="term" value="P:DNA repair"/>
    <property type="evidence" value="ECO:0007669"/>
    <property type="project" value="InterPro"/>
</dbReference>
<reference evidence="4" key="1">
    <citation type="journal article" date="2018" name="Front. Microbiol.">
        <title>Genome-Based Analysis Reveals the Taxonomy and Diversity of the Family Idiomarinaceae.</title>
        <authorList>
            <person name="Liu Y."/>
            <person name="Lai Q."/>
            <person name="Shao Z."/>
        </authorList>
    </citation>
    <scope>NUCLEOTIDE SEQUENCE [LARGE SCALE GENOMIC DNA]</scope>
    <source>
        <strain evidence="4">KYW314</strain>
    </source>
</reference>
<dbReference type="RefSeq" id="WP_169930956.1">
    <property type="nucleotide sequence ID" value="NZ_PIPR01000001.1"/>
</dbReference>
<gene>
    <name evidence="3" type="ORF">CWE22_08845</name>
</gene>
<accession>A0A7Z7EV04</accession>
<dbReference type="AlphaFoldDB" id="A0A7Z7EV04"/>
<dbReference type="InterPro" id="IPR001126">
    <property type="entry name" value="UmuC"/>
</dbReference>
<dbReference type="PANTHER" id="PTHR35369">
    <property type="entry name" value="BLR3025 PROTEIN-RELATED"/>
    <property type="match status" value="1"/>
</dbReference>
<comment type="caution">
    <text evidence="3">The sequence shown here is derived from an EMBL/GenBank/DDBJ whole genome shotgun (WGS) entry which is preliminary data.</text>
</comment>
<keyword evidence="1" id="KW-0227">DNA damage</keyword>
<dbReference type="InterPro" id="IPR043502">
    <property type="entry name" value="DNA/RNA_pol_sf"/>
</dbReference>
<dbReference type="InterPro" id="IPR050356">
    <property type="entry name" value="SulA_CellDiv_inhibitor"/>
</dbReference>
<evidence type="ECO:0000259" key="2">
    <source>
        <dbReference type="Pfam" id="PF00817"/>
    </source>
</evidence>
<dbReference type="PANTHER" id="PTHR35369:SF2">
    <property type="entry name" value="BLR3025 PROTEIN"/>
    <property type="match status" value="1"/>
</dbReference>
<evidence type="ECO:0000256" key="1">
    <source>
        <dbReference type="ARBA" id="ARBA00022763"/>
    </source>
</evidence>
<dbReference type="EMBL" id="PIPR01000001">
    <property type="protein sequence ID" value="RUO42234.1"/>
    <property type="molecule type" value="Genomic_DNA"/>
</dbReference>
<dbReference type="Pfam" id="PF00817">
    <property type="entry name" value="IMS"/>
    <property type="match status" value="1"/>
</dbReference>
<dbReference type="SUPFAM" id="SSF56672">
    <property type="entry name" value="DNA/RNA polymerases"/>
    <property type="match status" value="1"/>
</dbReference>
<keyword evidence="4" id="KW-1185">Reference proteome</keyword>
<evidence type="ECO:0000313" key="3">
    <source>
        <dbReference type="EMBL" id="RUO42234.1"/>
    </source>
</evidence>